<proteinExistence type="predicted"/>
<name>A0AAV2ESQ7_9ROSI</name>
<accession>A0AAV2ESQ7</accession>
<dbReference type="CDD" id="cd00303">
    <property type="entry name" value="retropepsin_like"/>
    <property type="match status" value="1"/>
</dbReference>
<sequence>MAAEELAESMIFTRGLLNDQLGLVLIDGGRDKNLIASRVVSKLGLQSQPHPAPYIFQSPYEIKSSIVVSQVVVEFLIGQYNDKILCDVVFNLPNSLVLGQPWFSKRQVRFSSRRRRKFRIQIRNKVFVVNPLSSEAVADDLNELHRLQEEYQQDLLSKSWSWEVYPAKTPIRAEELCSSTIEQSGEENESDKGMGGGLREYNPSERFVENPGVDSLQQSDSIQVETSTFIQGEHPCFPSAK</sequence>
<dbReference type="AlphaFoldDB" id="A0AAV2ESQ7"/>
<organism evidence="2 3">
    <name type="scientific">Linum trigynum</name>
    <dbReference type="NCBI Taxonomy" id="586398"/>
    <lineage>
        <taxon>Eukaryota</taxon>
        <taxon>Viridiplantae</taxon>
        <taxon>Streptophyta</taxon>
        <taxon>Embryophyta</taxon>
        <taxon>Tracheophyta</taxon>
        <taxon>Spermatophyta</taxon>
        <taxon>Magnoliopsida</taxon>
        <taxon>eudicotyledons</taxon>
        <taxon>Gunneridae</taxon>
        <taxon>Pentapetalae</taxon>
        <taxon>rosids</taxon>
        <taxon>fabids</taxon>
        <taxon>Malpighiales</taxon>
        <taxon>Linaceae</taxon>
        <taxon>Linum</taxon>
    </lineage>
</organism>
<dbReference type="InterPro" id="IPR021109">
    <property type="entry name" value="Peptidase_aspartic_dom_sf"/>
</dbReference>
<gene>
    <name evidence="2" type="ORF">LTRI10_LOCUS29685</name>
</gene>
<feature type="region of interest" description="Disordered" evidence="1">
    <location>
        <begin position="181"/>
        <end position="216"/>
    </location>
</feature>
<keyword evidence="3" id="KW-1185">Reference proteome</keyword>
<evidence type="ECO:0000313" key="2">
    <source>
        <dbReference type="EMBL" id="CAL1388782.1"/>
    </source>
</evidence>
<dbReference type="Proteomes" id="UP001497516">
    <property type="component" value="Chromosome 5"/>
</dbReference>
<reference evidence="2 3" key="1">
    <citation type="submission" date="2024-04" db="EMBL/GenBank/DDBJ databases">
        <authorList>
            <person name="Fracassetti M."/>
        </authorList>
    </citation>
    <scope>NUCLEOTIDE SEQUENCE [LARGE SCALE GENOMIC DNA]</scope>
</reference>
<dbReference type="PANTHER" id="PTHR35046">
    <property type="entry name" value="ZINC KNUCKLE (CCHC-TYPE) FAMILY PROTEIN"/>
    <property type="match status" value="1"/>
</dbReference>
<dbReference type="EMBL" id="OZ034818">
    <property type="protein sequence ID" value="CAL1388782.1"/>
    <property type="molecule type" value="Genomic_DNA"/>
</dbReference>
<evidence type="ECO:0000313" key="3">
    <source>
        <dbReference type="Proteomes" id="UP001497516"/>
    </source>
</evidence>
<dbReference type="PANTHER" id="PTHR35046:SF9">
    <property type="entry name" value="RNA-DIRECTED DNA POLYMERASE"/>
    <property type="match status" value="1"/>
</dbReference>
<dbReference type="Gene3D" id="2.40.70.10">
    <property type="entry name" value="Acid Proteases"/>
    <property type="match status" value="1"/>
</dbReference>
<protein>
    <submittedName>
        <fullName evidence="2">Uncharacterized protein</fullName>
    </submittedName>
</protein>
<evidence type="ECO:0000256" key="1">
    <source>
        <dbReference type="SAM" id="MobiDB-lite"/>
    </source>
</evidence>